<organism evidence="7 8">
    <name type="scientific">Denitromonas halophila</name>
    <dbReference type="NCBI Taxonomy" id="1629404"/>
    <lineage>
        <taxon>Bacteria</taxon>
        <taxon>Pseudomonadati</taxon>
        <taxon>Pseudomonadota</taxon>
        <taxon>Betaproteobacteria</taxon>
        <taxon>Rhodocyclales</taxon>
        <taxon>Zoogloeaceae</taxon>
        <taxon>Denitromonas</taxon>
    </lineage>
</organism>
<dbReference type="AlphaFoldDB" id="A0A557RE96"/>
<evidence type="ECO:0000256" key="1">
    <source>
        <dbReference type="ARBA" id="ARBA00022723"/>
    </source>
</evidence>
<dbReference type="InterPro" id="IPR036291">
    <property type="entry name" value="NAD(P)-bd_dom_sf"/>
</dbReference>
<reference evidence="7 8" key="1">
    <citation type="submission" date="2019-07" db="EMBL/GenBank/DDBJ databases">
        <title>The pathways for chlorine oxyanion respiration interact through the shared metabolite chlorate.</title>
        <authorList>
            <person name="Barnum T.P."/>
            <person name="Cheng Y."/>
            <person name="Hill K.A."/>
            <person name="Lucas L.N."/>
            <person name="Carlson H.K."/>
            <person name="Coates J.D."/>
        </authorList>
    </citation>
    <scope>NUCLEOTIDE SEQUENCE [LARGE SCALE GENOMIC DNA]</scope>
    <source>
        <strain evidence="7 8">SFB-1</strain>
    </source>
</reference>
<evidence type="ECO:0000256" key="3">
    <source>
        <dbReference type="ARBA" id="ARBA00023002"/>
    </source>
</evidence>
<sequence length="373" mass="38384">MTTEHHFTAARAAVLRAAGGPLTIEDVRISAPKGDEVLVRIVGVGVCHTDIVCRDAFPVPLPIVLGHEGAGVVEAVGEAVTRVKPGDHVVLSFNSCGHCGNCEHDHPSNCLQMMPLNFGGAQRVEGGTTLDANGNPVTTLFFGQSSFGSYAMAREVNTVKVDKDVPLDILGPLGCGVQTGAGAAMNSVGLKAGQSLAVFGGGSVGLSALLGALAVEASSVIVVEPNADRRALATELGATHVIDPHSSDDVVATIKALSGGGVTHSIDTTGISPVIGNAINCTLPGGTVGMLGFAAPEAPVPATLMDLLTKSVTLRPITEGDADPQQFIPRMVELYKAGKFPFDKLIRKYPFAQINEAMHATATGEAIKPVLTF</sequence>
<dbReference type="Gene3D" id="3.90.180.10">
    <property type="entry name" value="Medium-chain alcohol dehydrogenases, catalytic domain"/>
    <property type="match status" value="1"/>
</dbReference>
<dbReference type="GO" id="GO:0046294">
    <property type="term" value="P:formaldehyde catabolic process"/>
    <property type="evidence" value="ECO:0007669"/>
    <property type="project" value="TreeGrafter"/>
</dbReference>
<comment type="similarity">
    <text evidence="5">Belongs to the zinc-containing alcohol dehydrogenase family.</text>
</comment>
<dbReference type="SUPFAM" id="SSF50129">
    <property type="entry name" value="GroES-like"/>
    <property type="match status" value="1"/>
</dbReference>
<dbReference type="Proteomes" id="UP000318349">
    <property type="component" value="Unassembled WGS sequence"/>
</dbReference>
<keyword evidence="3" id="KW-0560">Oxidoreductase</keyword>
<dbReference type="PANTHER" id="PTHR43880:SF12">
    <property type="entry name" value="ALCOHOL DEHYDROGENASE CLASS-3"/>
    <property type="match status" value="1"/>
</dbReference>
<dbReference type="PANTHER" id="PTHR43880">
    <property type="entry name" value="ALCOHOL DEHYDROGENASE"/>
    <property type="match status" value="1"/>
</dbReference>
<keyword evidence="4" id="KW-0520">NAD</keyword>
<proteinExistence type="inferred from homology"/>
<dbReference type="InterPro" id="IPR020843">
    <property type="entry name" value="ER"/>
</dbReference>
<gene>
    <name evidence="7" type="ORF">FHP89_13580</name>
</gene>
<comment type="caution">
    <text evidence="7">The sequence shown here is derived from an EMBL/GenBank/DDBJ whole genome shotgun (WGS) entry which is preliminary data.</text>
</comment>
<dbReference type="Gene3D" id="3.40.50.720">
    <property type="entry name" value="NAD(P)-binding Rossmann-like Domain"/>
    <property type="match status" value="1"/>
</dbReference>
<dbReference type="GO" id="GO:0008270">
    <property type="term" value="F:zinc ion binding"/>
    <property type="evidence" value="ECO:0007669"/>
    <property type="project" value="InterPro"/>
</dbReference>
<dbReference type="InterPro" id="IPR011032">
    <property type="entry name" value="GroES-like_sf"/>
</dbReference>
<evidence type="ECO:0000256" key="2">
    <source>
        <dbReference type="ARBA" id="ARBA00022833"/>
    </source>
</evidence>
<evidence type="ECO:0000313" key="8">
    <source>
        <dbReference type="Proteomes" id="UP000318349"/>
    </source>
</evidence>
<dbReference type="CDD" id="cd08278">
    <property type="entry name" value="benzyl_alcohol_DH"/>
    <property type="match status" value="1"/>
</dbReference>
<keyword evidence="1 5" id="KW-0479">Metal-binding</keyword>
<keyword evidence="2 5" id="KW-0862">Zinc</keyword>
<evidence type="ECO:0000259" key="6">
    <source>
        <dbReference type="SMART" id="SM00829"/>
    </source>
</evidence>
<evidence type="ECO:0000256" key="4">
    <source>
        <dbReference type="ARBA" id="ARBA00023027"/>
    </source>
</evidence>
<evidence type="ECO:0000256" key="5">
    <source>
        <dbReference type="RuleBase" id="RU361277"/>
    </source>
</evidence>
<comment type="cofactor">
    <cofactor evidence="5">
        <name>Zn(2+)</name>
        <dbReference type="ChEBI" id="CHEBI:29105"/>
    </cofactor>
</comment>
<dbReference type="SUPFAM" id="SSF51735">
    <property type="entry name" value="NAD(P)-binding Rossmann-fold domains"/>
    <property type="match status" value="1"/>
</dbReference>
<dbReference type="InterPro" id="IPR013149">
    <property type="entry name" value="ADH-like_C"/>
</dbReference>
<evidence type="ECO:0000313" key="7">
    <source>
        <dbReference type="EMBL" id="TVO75378.1"/>
    </source>
</evidence>
<dbReference type="GO" id="GO:0005829">
    <property type="term" value="C:cytosol"/>
    <property type="evidence" value="ECO:0007669"/>
    <property type="project" value="TreeGrafter"/>
</dbReference>
<feature type="domain" description="Enoyl reductase (ER)" evidence="6">
    <location>
        <begin position="19"/>
        <end position="371"/>
    </location>
</feature>
<dbReference type="Pfam" id="PF08240">
    <property type="entry name" value="ADH_N"/>
    <property type="match status" value="1"/>
</dbReference>
<protein>
    <submittedName>
        <fullName evidence="7">NAD(P)-dependent alcohol dehydrogenase</fullName>
    </submittedName>
</protein>
<name>A0A557RE96_9RHOO</name>
<dbReference type="PROSITE" id="PS00059">
    <property type="entry name" value="ADH_ZINC"/>
    <property type="match status" value="1"/>
</dbReference>
<dbReference type="SMART" id="SM00829">
    <property type="entry name" value="PKS_ER"/>
    <property type="match status" value="1"/>
</dbReference>
<dbReference type="InterPro" id="IPR002328">
    <property type="entry name" value="ADH_Zn_CS"/>
</dbReference>
<dbReference type="InterPro" id="IPR013154">
    <property type="entry name" value="ADH-like_N"/>
</dbReference>
<dbReference type="Pfam" id="PF00107">
    <property type="entry name" value="ADH_zinc_N"/>
    <property type="match status" value="1"/>
</dbReference>
<dbReference type="GO" id="GO:0051903">
    <property type="term" value="F:S-(hydroxymethyl)glutathione dehydrogenase [NAD(P)+] activity"/>
    <property type="evidence" value="ECO:0007669"/>
    <property type="project" value="TreeGrafter"/>
</dbReference>
<dbReference type="EMBL" id="VMNI01000013">
    <property type="protein sequence ID" value="TVO75378.1"/>
    <property type="molecule type" value="Genomic_DNA"/>
</dbReference>
<accession>A0A557RE96</accession>